<dbReference type="EMBL" id="FZNN01000018">
    <property type="protein sequence ID" value="SNR71857.1"/>
    <property type="molecule type" value="Genomic_DNA"/>
</dbReference>
<organism evidence="1 2">
    <name type="scientific">Puniceibacterium sediminis</name>
    <dbReference type="NCBI Taxonomy" id="1608407"/>
    <lineage>
        <taxon>Bacteria</taxon>
        <taxon>Pseudomonadati</taxon>
        <taxon>Pseudomonadota</taxon>
        <taxon>Alphaproteobacteria</taxon>
        <taxon>Rhodobacterales</taxon>
        <taxon>Paracoccaceae</taxon>
        <taxon>Puniceibacterium</taxon>
    </lineage>
</organism>
<dbReference type="Proteomes" id="UP000198417">
    <property type="component" value="Unassembled WGS sequence"/>
</dbReference>
<sequence>MNRQAYTRRSCSLNIREHLLFANFAPHDMHASLTNASRLIAEITCGDGYFSGKA</sequence>
<accession>A0A238YL48</accession>
<dbReference type="AlphaFoldDB" id="A0A238YL48"/>
<protein>
    <submittedName>
        <fullName evidence="1">Uncharacterized protein</fullName>
    </submittedName>
</protein>
<proteinExistence type="predicted"/>
<evidence type="ECO:0000313" key="2">
    <source>
        <dbReference type="Proteomes" id="UP000198417"/>
    </source>
</evidence>
<evidence type="ECO:0000313" key="1">
    <source>
        <dbReference type="EMBL" id="SNR71857.1"/>
    </source>
</evidence>
<gene>
    <name evidence="1" type="ORF">SAMN06265370_11813</name>
</gene>
<keyword evidence="2" id="KW-1185">Reference proteome</keyword>
<name>A0A238YL48_9RHOB</name>
<reference evidence="1 2" key="1">
    <citation type="submission" date="2017-06" db="EMBL/GenBank/DDBJ databases">
        <authorList>
            <person name="Kim H.J."/>
            <person name="Triplett B.A."/>
        </authorList>
    </citation>
    <scope>NUCLEOTIDE SEQUENCE [LARGE SCALE GENOMIC DNA]</scope>
    <source>
        <strain evidence="1 2">DSM 29052</strain>
    </source>
</reference>